<evidence type="ECO:0000313" key="3">
    <source>
        <dbReference type="Proteomes" id="UP001497497"/>
    </source>
</evidence>
<dbReference type="Pfam" id="PF04991">
    <property type="entry name" value="LicD"/>
    <property type="match status" value="1"/>
</dbReference>
<keyword evidence="3" id="KW-1185">Reference proteome</keyword>
<dbReference type="PANTHER" id="PTHR43404:SF2">
    <property type="entry name" value="LIPOPOLYSACCHARIDE CHOLINEPHOSPHOTRANSFERASE LICD"/>
    <property type="match status" value="1"/>
</dbReference>
<evidence type="ECO:0000313" key="2">
    <source>
        <dbReference type="EMBL" id="CAL1536064.1"/>
    </source>
</evidence>
<accession>A0AAV2HQA9</accession>
<feature type="domain" description="LicD/FKTN/FKRP nucleotidyltransferase" evidence="1">
    <location>
        <begin position="22"/>
        <end position="77"/>
    </location>
</feature>
<protein>
    <recommendedName>
        <fullName evidence="1">LicD/FKTN/FKRP nucleotidyltransferase domain-containing protein</fullName>
    </recommendedName>
</protein>
<name>A0AAV2HQA9_LYMST</name>
<comment type="caution">
    <text evidence="2">The sequence shown here is derived from an EMBL/GenBank/DDBJ whole genome shotgun (WGS) entry which is preliminary data.</text>
</comment>
<gene>
    <name evidence="2" type="ORF">GSLYS_00009977001</name>
</gene>
<sequence>MALTPYERETLLFVFQAFVRACNKHNVLYFLYGGTLLGSVRHHDIIPWDDDIDVILNELDKPKLLQALNESVGDFRAYLNHYGVVKFYWLKGKPIRDLPYLWPFIDIFFYTENTTHIYDALIEFSEFSYRKTSVFPLCHRPFAGSLLPVPRFSLSTVLKTYSLSQCASLSYRHKFESSISHVHKVPCDQLHQVYPFTRRTVKHGLSKELLVKDGQTLSEFNVPETC</sequence>
<dbReference type="AlphaFoldDB" id="A0AAV2HQA9"/>
<organism evidence="2 3">
    <name type="scientific">Lymnaea stagnalis</name>
    <name type="common">Great pond snail</name>
    <name type="synonym">Helix stagnalis</name>
    <dbReference type="NCBI Taxonomy" id="6523"/>
    <lineage>
        <taxon>Eukaryota</taxon>
        <taxon>Metazoa</taxon>
        <taxon>Spiralia</taxon>
        <taxon>Lophotrochozoa</taxon>
        <taxon>Mollusca</taxon>
        <taxon>Gastropoda</taxon>
        <taxon>Heterobranchia</taxon>
        <taxon>Euthyneura</taxon>
        <taxon>Panpulmonata</taxon>
        <taxon>Hygrophila</taxon>
        <taxon>Lymnaeoidea</taxon>
        <taxon>Lymnaeidae</taxon>
        <taxon>Lymnaea</taxon>
    </lineage>
</organism>
<dbReference type="Proteomes" id="UP001497497">
    <property type="component" value="Unassembled WGS sequence"/>
</dbReference>
<dbReference type="EMBL" id="CAXITT010000220">
    <property type="protein sequence ID" value="CAL1536064.1"/>
    <property type="molecule type" value="Genomic_DNA"/>
</dbReference>
<dbReference type="PANTHER" id="PTHR43404">
    <property type="entry name" value="LIPOPOLYSACCHARIDE CHOLINEPHOSPHOTRANSFERASE LICD"/>
    <property type="match status" value="1"/>
</dbReference>
<proteinExistence type="predicted"/>
<evidence type="ECO:0000259" key="1">
    <source>
        <dbReference type="Pfam" id="PF04991"/>
    </source>
</evidence>
<dbReference type="InterPro" id="IPR052942">
    <property type="entry name" value="LPS_cholinephosphotransferase"/>
</dbReference>
<dbReference type="InterPro" id="IPR007074">
    <property type="entry name" value="LicD/FKTN/FKRP_NTP_transf"/>
</dbReference>
<dbReference type="GO" id="GO:0009100">
    <property type="term" value="P:glycoprotein metabolic process"/>
    <property type="evidence" value="ECO:0007669"/>
    <property type="project" value="UniProtKB-ARBA"/>
</dbReference>
<feature type="non-terminal residue" evidence="2">
    <location>
        <position position="226"/>
    </location>
</feature>
<reference evidence="2 3" key="1">
    <citation type="submission" date="2024-04" db="EMBL/GenBank/DDBJ databases">
        <authorList>
            <consortium name="Genoscope - CEA"/>
            <person name="William W."/>
        </authorList>
    </citation>
    <scope>NUCLEOTIDE SEQUENCE [LARGE SCALE GENOMIC DNA]</scope>
</reference>